<sequence length="359" mass="40445">MDNITHAAFGVGVFATYTAIAGAPEPGAVATAACVAAVVGAEWPDFDLLFQIFSGPVRYLYQHRQISHSIPLWFACSLIVAAIINFVVPVHFWLYAWLSFLGTLTHVGLDLLTAYGTKALWPISKRRFRGDILFVVEPVYLLLFIVGCVLIQLGTPYDATVYAIDGFALLFTLRRVGLRAWLTRRFTRWLSQQACFDGTTPPVWRVLPTIFALPHGYKYVVQQGQRFWFGSFSWKGDILPEAHAESANGNAVQHVLQYSRVGRAMSWFAPMLFVQVEDEGQWTVVHLSDASVRYVDTLPFSATVDLARTAEGNYVVVHEGIRAQPIYFTKLWQDTFRALGKRRSLHIPNPRGYRSKPRV</sequence>
<dbReference type="RefSeq" id="WP_021296263.1">
    <property type="nucleotide sequence ID" value="NZ_AURB01000125.1"/>
</dbReference>
<reference evidence="2" key="1">
    <citation type="journal article" date="2022" name="G3 (Bethesda)">
        <title>Unveiling the complete genome sequence of Alicyclobacillus acidoterrestris DSM 3922T, a taint-producing strain.</title>
        <authorList>
            <person name="Leonardo I.C."/>
            <person name="Barreto Crespo M.T."/>
            <person name="Gaspar F.B."/>
        </authorList>
    </citation>
    <scope>NUCLEOTIDE SEQUENCE [LARGE SCALE GENOMIC DNA]</scope>
    <source>
        <strain evidence="2">DSM 3922</strain>
    </source>
</reference>
<accession>A0A9E6ZKK7</accession>
<dbReference type="KEGG" id="aaco:K1I37_18335"/>
<dbReference type="GO" id="GO:0016787">
    <property type="term" value="F:hydrolase activity"/>
    <property type="evidence" value="ECO:0007669"/>
    <property type="project" value="UniProtKB-KW"/>
</dbReference>
<evidence type="ECO:0000313" key="2">
    <source>
        <dbReference type="Proteomes" id="UP000829401"/>
    </source>
</evidence>
<dbReference type="EMBL" id="CP080467">
    <property type="protein sequence ID" value="UNO48596.1"/>
    <property type="molecule type" value="Genomic_DNA"/>
</dbReference>
<name>T0D7P2_ALIAG</name>
<keyword evidence="1" id="KW-0378">Hydrolase</keyword>
<dbReference type="PANTHER" id="PTHR40031:SF1">
    <property type="entry name" value="MEMBRANE-BOUND METAL-DEPENDENT HYDROLASE"/>
    <property type="match status" value="1"/>
</dbReference>
<protein>
    <submittedName>
        <fullName evidence="1">Metal-dependent hydrolase</fullName>
    </submittedName>
</protein>
<dbReference type="PANTHER" id="PTHR40031">
    <property type="entry name" value="HYPOTHETICAL MEMBRANE SPANNING PROTEIN"/>
    <property type="match status" value="1"/>
</dbReference>
<dbReference type="eggNOG" id="COG1988">
    <property type="taxonomic scope" value="Bacteria"/>
</dbReference>
<proteinExistence type="predicted"/>
<dbReference type="InterPro" id="IPR007404">
    <property type="entry name" value="YdjM-like"/>
</dbReference>
<dbReference type="Pfam" id="PF04307">
    <property type="entry name" value="YdjM"/>
    <property type="match status" value="1"/>
</dbReference>
<dbReference type="InterPro" id="IPR053170">
    <property type="entry name" value="Transcription_regulator"/>
</dbReference>
<gene>
    <name evidence="1" type="ORF">K1I37_18335</name>
</gene>
<evidence type="ECO:0000313" key="1">
    <source>
        <dbReference type="EMBL" id="UNO48596.1"/>
    </source>
</evidence>
<keyword evidence="2" id="KW-1185">Reference proteome</keyword>
<dbReference type="AlphaFoldDB" id="T0D7P2"/>
<organism evidence="1 2">
    <name type="scientific">Alicyclobacillus acidoterrestris (strain ATCC 49025 / DSM 3922 / CIP 106132 / NCIMB 13137 / GD3B)</name>
    <dbReference type="NCBI Taxonomy" id="1356854"/>
    <lineage>
        <taxon>Bacteria</taxon>
        <taxon>Bacillati</taxon>
        <taxon>Bacillota</taxon>
        <taxon>Bacilli</taxon>
        <taxon>Bacillales</taxon>
        <taxon>Alicyclobacillaceae</taxon>
        <taxon>Alicyclobacillus</taxon>
    </lineage>
</organism>
<accession>T0D7P2</accession>
<dbReference type="STRING" id="1356854.N007_06105"/>
<dbReference type="OrthoDB" id="245523at2"/>
<dbReference type="Proteomes" id="UP000829401">
    <property type="component" value="Chromosome"/>
</dbReference>